<dbReference type="AlphaFoldDB" id="A0A5S9M654"/>
<proteinExistence type="predicted"/>
<gene>
    <name evidence="1" type="ORF">BsIDN1_17400</name>
</gene>
<evidence type="ECO:0000313" key="2">
    <source>
        <dbReference type="Proteomes" id="UP000464658"/>
    </source>
</evidence>
<sequence length="54" mass="6054">MNRSITGECKIGGDLVEAYELVSDFRHDDDKLKENLNKLAIHTLTLTLPITAHC</sequence>
<reference evidence="1 2" key="1">
    <citation type="submission" date="2019-12" db="EMBL/GenBank/DDBJ databases">
        <title>Full genome sequence of a Bacillus safensis strain isolated from commercially available natto in Indonesia.</title>
        <authorList>
            <person name="Yoshida M."/>
            <person name="Uomi M."/>
            <person name="Waturangi D."/>
            <person name="Ekaputri J.J."/>
            <person name="Setiamarga D.H.E."/>
        </authorList>
    </citation>
    <scope>NUCLEOTIDE SEQUENCE [LARGE SCALE GENOMIC DNA]</scope>
    <source>
        <strain evidence="1 2">IDN1</strain>
    </source>
</reference>
<name>A0A5S9M654_BACIA</name>
<dbReference type="Proteomes" id="UP000464658">
    <property type="component" value="Chromosome"/>
</dbReference>
<accession>A0A5S9M654</accession>
<organism evidence="1 2">
    <name type="scientific">Bacillus safensis</name>
    <dbReference type="NCBI Taxonomy" id="561879"/>
    <lineage>
        <taxon>Bacteria</taxon>
        <taxon>Bacillati</taxon>
        <taxon>Bacillota</taxon>
        <taxon>Bacilli</taxon>
        <taxon>Bacillales</taxon>
        <taxon>Bacillaceae</taxon>
        <taxon>Bacillus</taxon>
    </lineage>
</organism>
<evidence type="ECO:0000313" key="1">
    <source>
        <dbReference type="EMBL" id="BBP88122.1"/>
    </source>
</evidence>
<dbReference type="EMBL" id="AP021906">
    <property type="protein sequence ID" value="BBP88122.1"/>
    <property type="molecule type" value="Genomic_DNA"/>
</dbReference>
<protein>
    <submittedName>
        <fullName evidence="1">Uncharacterized protein</fullName>
    </submittedName>
</protein>